<dbReference type="Proteomes" id="UP001215598">
    <property type="component" value="Unassembled WGS sequence"/>
</dbReference>
<sequence>MKRKDWKGKIQRDKETRRRTQAPATSLPASDRSSYRVIHPATGNLRQYWATFSSTLALLRTFSCDVWHQRKRNAIDAESFVGVETNTQGRDDMRVETSTLWPRRTTRHGSCSTAAAAHEDNEERNCRTILQFSWNRISPRGERTRGVGALMRGGRWGRRVGRARERGNMARGAQLRWSTKQRRGGAAVAAMRDSNSGGRQYRQQGSNGEVKDTSMGTGAGLETAGSGGKGRTGSLRGLSSSASWRQRVCQQRSGGKRDDVMYRARERSPSPSTVRNPIVGWDGEARRSG</sequence>
<feature type="compositionally biased region" description="Basic and acidic residues" evidence="1">
    <location>
        <begin position="255"/>
        <end position="268"/>
    </location>
</feature>
<organism evidence="2 3">
    <name type="scientific">Mycena metata</name>
    <dbReference type="NCBI Taxonomy" id="1033252"/>
    <lineage>
        <taxon>Eukaryota</taxon>
        <taxon>Fungi</taxon>
        <taxon>Dikarya</taxon>
        <taxon>Basidiomycota</taxon>
        <taxon>Agaricomycotina</taxon>
        <taxon>Agaricomycetes</taxon>
        <taxon>Agaricomycetidae</taxon>
        <taxon>Agaricales</taxon>
        <taxon>Marasmiineae</taxon>
        <taxon>Mycenaceae</taxon>
        <taxon>Mycena</taxon>
    </lineage>
</organism>
<proteinExistence type="predicted"/>
<feature type="compositionally biased region" description="Low complexity" evidence="1">
    <location>
        <begin position="232"/>
        <end position="243"/>
    </location>
</feature>
<feature type="region of interest" description="Disordered" evidence="1">
    <location>
        <begin position="191"/>
        <end position="289"/>
    </location>
</feature>
<protein>
    <submittedName>
        <fullName evidence="2">Uncharacterized protein</fullName>
    </submittedName>
</protein>
<accession>A0AAD7MVC8</accession>
<comment type="caution">
    <text evidence="2">The sequence shown here is derived from an EMBL/GenBank/DDBJ whole genome shotgun (WGS) entry which is preliminary data.</text>
</comment>
<feature type="compositionally biased region" description="Basic and acidic residues" evidence="1">
    <location>
        <begin position="7"/>
        <end position="18"/>
    </location>
</feature>
<gene>
    <name evidence="2" type="ORF">B0H16DRAFT_1468001</name>
</gene>
<evidence type="ECO:0000256" key="1">
    <source>
        <dbReference type="SAM" id="MobiDB-lite"/>
    </source>
</evidence>
<feature type="compositionally biased region" description="Polar residues" evidence="1">
    <location>
        <begin position="193"/>
        <end position="207"/>
    </location>
</feature>
<dbReference type="AlphaFoldDB" id="A0AAD7MVC8"/>
<reference evidence="2" key="1">
    <citation type="submission" date="2023-03" db="EMBL/GenBank/DDBJ databases">
        <title>Massive genome expansion in bonnet fungi (Mycena s.s.) driven by repeated elements and novel gene families across ecological guilds.</title>
        <authorList>
            <consortium name="Lawrence Berkeley National Laboratory"/>
            <person name="Harder C.B."/>
            <person name="Miyauchi S."/>
            <person name="Viragh M."/>
            <person name="Kuo A."/>
            <person name="Thoen E."/>
            <person name="Andreopoulos B."/>
            <person name="Lu D."/>
            <person name="Skrede I."/>
            <person name="Drula E."/>
            <person name="Henrissat B."/>
            <person name="Morin E."/>
            <person name="Kohler A."/>
            <person name="Barry K."/>
            <person name="LaButti K."/>
            <person name="Morin E."/>
            <person name="Salamov A."/>
            <person name="Lipzen A."/>
            <person name="Mereny Z."/>
            <person name="Hegedus B."/>
            <person name="Baldrian P."/>
            <person name="Stursova M."/>
            <person name="Weitz H."/>
            <person name="Taylor A."/>
            <person name="Grigoriev I.V."/>
            <person name="Nagy L.G."/>
            <person name="Martin F."/>
            <person name="Kauserud H."/>
        </authorList>
    </citation>
    <scope>NUCLEOTIDE SEQUENCE</scope>
    <source>
        <strain evidence="2">CBHHK182m</strain>
    </source>
</reference>
<evidence type="ECO:0000313" key="3">
    <source>
        <dbReference type="Proteomes" id="UP001215598"/>
    </source>
</evidence>
<dbReference type="EMBL" id="JARKIB010000137">
    <property type="protein sequence ID" value="KAJ7733659.1"/>
    <property type="molecule type" value="Genomic_DNA"/>
</dbReference>
<evidence type="ECO:0000313" key="2">
    <source>
        <dbReference type="EMBL" id="KAJ7733659.1"/>
    </source>
</evidence>
<feature type="compositionally biased region" description="Polar residues" evidence="1">
    <location>
        <begin position="22"/>
        <end position="31"/>
    </location>
</feature>
<feature type="region of interest" description="Disordered" evidence="1">
    <location>
        <begin position="1"/>
        <end position="31"/>
    </location>
</feature>
<keyword evidence="3" id="KW-1185">Reference proteome</keyword>
<name>A0AAD7MVC8_9AGAR</name>